<keyword evidence="13" id="KW-1185">Reference proteome</keyword>
<dbReference type="AlphaFoldDB" id="A0A1T0AWC6"/>
<keyword evidence="5 9" id="KW-0808">Transferase</keyword>
<evidence type="ECO:0000256" key="4">
    <source>
        <dbReference type="ARBA" id="ARBA00022603"/>
    </source>
</evidence>
<comment type="function">
    <text evidence="9">Involved in the cellular defense against the biological effects of O6-methylguanine (O6-MeG) and O4-methylthymine (O4-MeT) in DNA. Repairs the methylated nucleobase in DNA by stoichiometrically transferring the methyl group to a cysteine residue in the enzyme. This is a suicide reaction: the enzyme is irreversibly inactivated.</text>
</comment>
<evidence type="ECO:0000256" key="5">
    <source>
        <dbReference type="ARBA" id="ARBA00022679"/>
    </source>
</evidence>
<keyword evidence="7 9" id="KW-0234">DNA repair</keyword>
<accession>A0A1T0AWC6</accession>
<dbReference type="Gene3D" id="3.30.160.70">
    <property type="entry name" value="Methylated DNA-protein cysteine methyltransferase domain"/>
    <property type="match status" value="1"/>
</dbReference>
<dbReference type="InterPro" id="IPR036631">
    <property type="entry name" value="MGMT_N_sf"/>
</dbReference>
<evidence type="ECO:0000256" key="2">
    <source>
        <dbReference type="ARBA" id="ARBA00008711"/>
    </source>
</evidence>
<evidence type="ECO:0000313" key="12">
    <source>
        <dbReference type="EMBL" id="OOS01892.1"/>
    </source>
</evidence>
<dbReference type="InterPro" id="IPR008332">
    <property type="entry name" value="MethylG_MeTrfase_N"/>
</dbReference>
<evidence type="ECO:0000256" key="6">
    <source>
        <dbReference type="ARBA" id="ARBA00022763"/>
    </source>
</evidence>
<comment type="miscellaneous">
    <text evidence="9">This enzyme catalyzes only one turnover and therefore is not strictly catalytic. According to one definition, an enzyme is a biocatalyst that acts repeatedly and over many reaction cycles.</text>
</comment>
<dbReference type="Gene3D" id="1.10.10.10">
    <property type="entry name" value="Winged helix-like DNA-binding domain superfamily/Winged helix DNA-binding domain"/>
    <property type="match status" value="1"/>
</dbReference>
<dbReference type="InterPro" id="IPR014048">
    <property type="entry name" value="MethylDNA_cys_MeTrfase_DNA-bd"/>
</dbReference>
<name>A0A1T0AWC6_9PAST</name>
<evidence type="ECO:0000313" key="13">
    <source>
        <dbReference type="Proteomes" id="UP000190023"/>
    </source>
</evidence>
<comment type="catalytic activity">
    <reaction evidence="8 9">
        <text>a 6-O-methyl-2'-deoxyguanosine in DNA + L-cysteinyl-[protein] = S-methyl-L-cysteinyl-[protein] + a 2'-deoxyguanosine in DNA</text>
        <dbReference type="Rhea" id="RHEA:24000"/>
        <dbReference type="Rhea" id="RHEA-COMP:10131"/>
        <dbReference type="Rhea" id="RHEA-COMP:10132"/>
        <dbReference type="Rhea" id="RHEA-COMP:11367"/>
        <dbReference type="Rhea" id="RHEA-COMP:11368"/>
        <dbReference type="ChEBI" id="CHEBI:29950"/>
        <dbReference type="ChEBI" id="CHEBI:82612"/>
        <dbReference type="ChEBI" id="CHEBI:85445"/>
        <dbReference type="ChEBI" id="CHEBI:85448"/>
        <dbReference type="EC" id="2.1.1.63"/>
    </reaction>
</comment>
<dbReference type="STRING" id="123822.B0188_09450"/>
<dbReference type="HAMAP" id="MF_00772">
    <property type="entry name" value="OGT"/>
    <property type="match status" value="1"/>
</dbReference>
<feature type="active site" description="Nucleophile; methyl group acceptor" evidence="9">
    <location>
        <position position="130"/>
    </location>
</feature>
<protein>
    <recommendedName>
        <fullName evidence="9">Methylated-DNA--protein-cysteine methyltransferase</fullName>
        <ecNumber evidence="9">2.1.1.63</ecNumber>
    </recommendedName>
    <alternativeName>
        <fullName evidence="9">6-O-methylguanine-DNA methyltransferase</fullName>
        <shortName evidence="9">MGMT</shortName>
    </alternativeName>
    <alternativeName>
        <fullName evidence="9">O-6-methylguanine-DNA-alkyltransferase</fullName>
    </alternativeName>
</protein>
<evidence type="ECO:0000256" key="8">
    <source>
        <dbReference type="ARBA" id="ARBA00049348"/>
    </source>
</evidence>
<dbReference type="EC" id="2.1.1.63" evidence="9"/>
<keyword evidence="6 9" id="KW-0227">DNA damage</keyword>
<keyword evidence="4 9" id="KW-0489">Methyltransferase</keyword>
<feature type="domain" description="Methylated-DNA-[protein]-cysteine S-methyltransferase DNA binding" evidence="10">
    <location>
        <begin position="79"/>
        <end position="159"/>
    </location>
</feature>
<organism evidence="12 13">
    <name type="scientific">[Haemophilus] felis</name>
    <dbReference type="NCBI Taxonomy" id="123822"/>
    <lineage>
        <taxon>Bacteria</taxon>
        <taxon>Pseudomonadati</taxon>
        <taxon>Pseudomonadota</taxon>
        <taxon>Gammaproteobacteria</taxon>
        <taxon>Pasteurellales</taxon>
        <taxon>Pasteurellaceae</taxon>
    </lineage>
</organism>
<evidence type="ECO:0000259" key="10">
    <source>
        <dbReference type="Pfam" id="PF01035"/>
    </source>
</evidence>
<dbReference type="SUPFAM" id="SSF53155">
    <property type="entry name" value="Methylated DNA-protein cysteine methyltransferase domain"/>
    <property type="match status" value="1"/>
</dbReference>
<feature type="domain" description="Methylguanine DNA methyltransferase ribonuclease-like" evidence="11">
    <location>
        <begin position="4"/>
        <end position="74"/>
    </location>
</feature>
<reference evidence="12 13" key="1">
    <citation type="submission" date="2017-02" db="EMBL/GenBank/DDBJ databases">
        <title>Draft genome sequence of Haemophilus felis CCUG 31170 type strain.</title>
        <authorList>
            <person name="Engstrom-Jakobsson H."/>
            <person name="Salva-Serra F."/>
            <person name="Thorell K."/>
            <person name="Gonzales-Siles L."/>
            <person name="Karlsson R."/>
            <person name="Boulund F."/>
            <person name="Engstrand L."/>
            <person name="Kristiansson E."/>
            <person name="Moore E."/>
        </authorList>
    </citation>
    <scope>NUCLEOTIDE SEQUENCE [LARGE SCALE GENOMIC DNA]</scope>
    <source>
        <strain evidence="12 13">CCUG 31170</strain>
    </source>
</reference>
<sequence length="180" mass="20584">MTEIYYAYFQSPLGRLLMLSQQGKLIRLDFEREQLALHPNWRYKPNDVLFLQVSEALDNYFSGKIEHFCKIPLAPQGTAFQLSVWQALRELEYGQWRSYADLAIKVNHPKAVRAVGGAVGRNPISIIIPCHRILAKDAALTGFGGGLPAKRYLLQLEGISYKERGIEFVRPKQSNLYHHL</sequence>
<evidence type="ECO:0000256" key="1">
    <source>
        <dbReference type="ARBA" id="ARBA00001286"/>
    </source>
</evidence>
<dbReference type="OrthoDB" id="9811249at2"/>
<dbReference type="InterPro" id="IPR036388">
    <property type="entry name" value="WH-like_DNA-bd_sf"/>
</dbReference>
<dbReference type="Pfam" id="PF01035">
    <property type="entry name" value="DNA_binding_1"/>
    <property type="match status" value="1"/>
</dbReference>
<dbReference type="NCBIfam" id="TIGR00589">
    <property type="entry name" value="ogt"/>
    <property type="match status" value="1"/>
</dbReference>
<dbReference type="EMBL" id="MUYB01000041">
    <property type="protein sequence ID" value="OOS01892.1"/>
    <property type="molecule type" value="Genomic_DNA"/>
</dbReference>
<keyword evidence="3 9" id="KW-0963">Cytoplasm</keyword>
<dbReference type="GO" id="GO:0003908">
    <property type="term" value="F:methylated-DNA-[protein]-cysteine S-methyltransferase activity"/>
    <property type="evidence" value="ECO:0007669"/>
    <property type="project" value="UniProtKB-UniRule"/>
</dbReference>
<evidence type="ECO:0000256" key="9">
    <source>
        <dbReference type="HAMAP-Rule" id="MF_00772"/>
    </source>
</evidence>
<comment type="similarity">
    <text evidence="2 9">Belongs to the MGMT family.</text>
</comment>
<dbReference type="PANTHER" id="PTHR10815">
    <property type="entry name" value="METHYLATED-DNA--PROTEIN-CYSTEINE METHYLTRANSFERASE"/>
    <property type="match status" value="1"/>
</dbReference>
<comment type="catalytic activity">
    <reaction evidence="1 9">
        <text>a 4-O-methyl-thymidine in DNA + L-cysteinyl-[protein] = a thymidine in DNA + S-methyl-L-cysteinyl-[protein]</text>
        <dbReference type="Rhea" id="RHEA:53428"/>
        <dbReference type="Rhea" id="RHEA-COMP:10131"/>
        <dbReference type="Rhea" id="RHEA-COMP:10132"/>
        <dbReference type="Rhea" id="RHEA-COMP:13555"/>
        <dbReference type="Rhea" id="RHEA-COMP:13556"/>
        <dbReference type="ChEBI" id="CHEBI:29950"/>
        <dbReference type="ChEBI" id="CHEBI:82612"/>
        <dbReference type="ChEBI" id="CHEBI:137386"/>
        <dbReference type="ChEBI" id="CHEBI:137387"/>
        <dbReference type="EC" id="2.1.1.63"/>
    </reaction>
</comment>
<dbReference type="InterPro" id="IPR036217">
    <property type="entry name" value="MethylDNA_cys_MeTrfase_DNAb"/>
</dbReference>
<proteinExistence type="inferred from homology"/>
<dbReference type="InterPro" id="IPR001497">
    <property type="entry name" value="MethylDNA_cys_MeTrfase_AS"/>
</dbReference>
<dbReference type="GO" id="GO:0006307">
    <property type="term" value="P:DNA alkylation repair"/>
    <property type="evidence" value="ECO:0007669"/>
    <property type="project" value="UniProtKB-UniRule"/>
</dbReference>
<dbReference type="GO" id="GO:0032259">
    <property type="term" value="P:methylation"/>
    <property type="evidence" value="ECO:0007669"/>
    <property type="project" value="UniProtKB-KW"/>
</dbReference>
<dbReference type="InterPro" id="IPR023546">
    <property type="entry name" value="MGMT"/>
</dbReference>
<dbReference type="SUPFAM" id="SSF46767">
    <property type="entry name" value="Methylated DNA-protein cysteine methyltransferase, C-terminal domain"/>
    <property type="match status" value="1"/>
</dbReference>
<dbReference type="FunFam" id="1.10.10.10:FF:000214">
    <property type="entry name" value="Methylated-DNA--protein-cysteine methyltransferase"/>
    <property type="match status" value="1"/>
</dbReference>
<dbReference type="GO" id="GO:0005737">
    <property type="term" value="C:cytoplasm"/>
    <property type="evidence" value="ECO:0007669"/>
    <property type="project" value="UniProtKB-SubCell"/>
</dbReference>
<evidence type="ECO:0000256" key="7">
    <source>
        <dbReference type="ARBA" id="ARBA00023204"/>
    </source>
</evidence>
<dbReference type="PANTHER" id="PTHR10815:SF5">
    <property type="entry name" value="METHYLATED-DNA--PROTEIN-CYSTEINE METHYLTRANSFERASE"/>
    <property type="match status" value="1"/>
</dbReference>
<dbReference type="Proteomes" id="UP000190023">
    <property type="component" value="Unassembled WGS sequence"/>
</dbReference>
<gene>
    <name evidence="12" type="ORF">B0188_09450</name>
</gene>
<dbReference type="CDD" id="cd06445">
    <property type="entry name" value="ATase"/>
    <property type="match status" value="1"/>
</dbReference>
<evidence type="ECO:0000256" key="3">
    <source>
        <dbReference type="ARBA" id="ARBA00022490"/>
    </source>
</evidence>
<dbReference type="Pfam" id="PF02870">
    <property type="entry name" value="Methyltransf_1N"/>
    <property type="match status" value="1"/>
</dbReference>
<dbReference type="PROSITE" id="PS00374">
    <property type="entry name" value="MGMT"/>
    <property type="match status" value="1"/>
</dbReference>
<evidence type="ECO:0000259" key="11">
    <source>
        <dbReference type="Pfam" id="PF02870"/>
    </source>
</evidence>
<comment type="subcellular location">
    <subcellularLocation>
        <location evidence="9">Cytoplasm</location>
    </subcellularLocation>
</comment>
<comment type="caution">
    <text evidence="12">The sequence shown here is derived from an EMBL/GenBank/DDBJ whole genome shotgun (WGS) entry which is preliminary data.</text>
</comment>